<evidence type="ECO:0000313" key="3">
    <source>
        <dbReference type="Proteomes" id="UP000247409"/>
    </source>
</evidence>
<keyword evidence="3" id="KW-1185">Reference proteome</keyword>
<proteinExistence type="predicted"/>
<dbReference type="AlphaFoldDB" id="A0A2V3IDV8"/>
<name>A0A2V3IDV8_9FLOR</name>
<feature type="region of interest" description="Disordered" evidence="1">
    <location>
        <begin position="1"/>
        <end position="23"/>
    </location>
</feature>
<evidence type="ECO:0000256" key="1">
    <source>
        <dbReference type="SAM" id="MobiDB-lite"/>
    </source>
</evidence>
<feature type="compositionally biased region" description="Polar residues" evidence="1">
    <location>
        <begin position="1"/>
        <end position="11"/>
    </location>
</feature>
<accession>A0A2V3IDV8</accession>
<dbReference type="Proteomes" id="UP000247409">
    <property type="component" value="Unassembled WGS sequence"/>
</dbReference>
<protein>
    <submittedName>
        <fullName evidence="2">Uncharacterized protein</fullName>
    </submittedName>
</protein>
<gene>
    <name evidence="2" type="ORF">BWQ96_10069</name>
</gene>
<organism evidence="2 3">
    <name type="scientific">Gracilariopsis chorda</name>
    <dbReference type="NCBI Taxonomy" id="448386"/>
    <lineage>
        <taxon>Eukaryota</taxon>
        <taxon>Rhodophyta</taxon>
        <taxon>Florideophyceae</taxon>
        <taxon>Rhodymeniophycidae</taxon>
        <taxon>Gracilariales</taxon>
        <taxon>Gracilariaceae</taxon>
        <taxon>Gracilariopsis</taxon>
    </lineage>
</organism>
<comment type="caution">
    <text evidence="2">The sequence shown here is derived from an EMBL/GenBank/DDBJ whole genome shotgun (WGS) entry which is preliminary data.</text>
</comment>
<evidence type="ECO:0000313" key="2">
    <source>
        <dbReference type="EMBL" id="PXF40231.1"/>
    </source>
</evidence>
<reference evidence="2 3" key="1">
    <citation type="journal article" date="2018" name="Mol. Biol. Evol.">
        <title>Analysis of the draft genome of the red seaweed Gracilariopsis chorda provides insights into genome size evolution in Rhodophyta.</title>
        <authorList>
            <person name="Lee J."/>
            <person name="Yang E.C."/>
            <person name="Graf L."/>
            <person name="Yang J.H."/>
            <person name="Qiu H."/>
            <person name="Zel Zion U."/>
            <person name="Chan C.X."/>
            <person name="Stephens T.G."/>
            <person name="Weber A.P.M."/>
            <person name="Boo G.H."/>
            <person name="Boo S.M."/>
            <person name="Kim K.M."/>
            <person name="Shin Y."/>
            <person name="Jung M."/>
            <person name="Lee S.J."/>
            <person name="Yim H.S."/>
            <person name="Lee J.H."/>
            <person name="Bhattacharya D."/>
            <person name="Yoon H.S."/>
        </authorList>
    </citation>
    <scope>NUCLEOTIDE SEQUENCE [LARGE SCALE GENOMIC DNA]</scope>
    <source>
        <strain evidence="2 3">SKKU-2015</strain>
        <tissue evidence="2">Whole body</tissue>
    </source>
</reference>
<dbReference type="EMBL" id="NBIV01000339">
    <property type="protein sequence ID" value="PXF40231.1"/>
    <property type="molecule type" value="Genomic_DNA"/>
</dbReference>
<sequence length="114" mass="12524">MARGNSLQSSRHPARRAQRNKSLEFGRVEVIPDVACNSAHSSPSCVQPVAPPSSLVGYKLRRSPTPVLTSLSDLAHAHLSQLSTVWQETCVPSLEQDKRDIAASRDDKDDPFDF</sequence>